<dbReference type="CDD" id="cd00156">
    <property type="entry name" value="REC"/>
    <property type="match status" value="1"/>
</dbReference>
<dbReference type="Gene3D" id="3.30.450.20">
    <property type="entry name" value="PAS domain"/>
    <property type="match status" value="1"/>
</dbReference>
<dbReference type="SUPFAM" id="SSF47384">
    <property type="entry name" value="Homodimeric domain of signal transducing histidine kinase"/>
    <property type="match status" value="1"/>
</dbReference>
<dbReference type="InterPro" id="IPR001789">
    <property type="entry name" value="Sig_transdc_resp-reg_receiver"/>
</dbReference>
<evidence type="ECO:0000256" key="5">
    <source>
        <dbReference type="ARBA" id="ARBA00022741"/>
    </source>
</evidence>
<dbReference type="InterPro" id="IPR035965">
    <property type="entry name" value="PAS-like_dom_sf"/>
</dbReference>
<name>A0A369WPW3_9GAMM</name>
<dbReference type="Pfam" id="PF02518">
    <property type="entry name" value="HATPase_c"/>
    <property type="match status" value="1"/>
</dbReference>
<dbReference type="CDD" id="cd00082">
    <property type="entry name" value="HisKA"/>
    <property type="match status" value="1"/>
</dbReference>
<dbReference type="SMART" id="SM00387">
    <property type="entry name" value="HATPase_c"/>
    <property type="match status" value="1"/>
</dbReference>
<feature type="modified residue" description="4-aspartylphosphate" evidence="9">
    <location>
        <position position="698"/>
    </location>
</feature>
<dbReference type="Gene3D" id="3.40.50.2300">
    <property type="match status" value="1"/>
</dbReference>
<dbReference type="SUPFAM" id="SSF52172">
    <property type="entry name" value="CheY-like"/>
    <property type="match status" value="1"/>
</dbReference>
<keyword evidence="14" id="KW-1185">Reference proteome</keyword>
<dbReference type="Gene3D" id="1.10.287.130">
    <property type="match status" value="1"/>
</dbReference>
<evidence type="ECO:0000256" key="4">
    <source>
        <dbReference type="ARBA" id="ARBA00022679"/>
    </source>
</evidence>
<dbReference type="PRINTS" id="PR00344">
    <property type="entry name" value="BCTRLSENSOR"/>
</dbReference>
<comment type="catalytic activity">
    <reaction evidence="1">
        <text>ATP + protein L-histidine = ADP + protein N-phospho-L-histidine.</text>
        <dbReference type="EC" id="2.7.13.3"/>
    </reaction>
</comment>
<feature type="transmembrane region" description="Helical" evidence="10">
    <location>
        <begin position="13"/>
        <end position="35"/>
    </location>
</feature>
<dbReference type="AlphaFoldDB" id="A0A369WPW3"/>
<reference evidence="13 14" key="1">
    <citation type="submission" date="2018-07" db="EMBL/GenBank/DDBJ databases">
        <title>Motiliproteus coralliicola sp. nov., a bacterium isolated from Coral.</title>
        <authorList>
            <person name="Wang G."/>
        </authorList>
    </citation>
    <scope>NUCLEOTIDE SEQUENCE [LARGE SCALE GENOMIC DNA]</scope>
    <source>
        <strain evidence="13 14">C34</strain>
    </source>
</reference>
<keyword evidence="4" id="KW-0808">Transferase</keyword>
<dbReference type="SUPFAM" id="SSF55874">
    <property type="entry name" value="ATPase domain of HSP90 chaperone/DNA topoisomerase II/histidine kinase"/>
    <property type="match status" value="1"/>
</dbReference>
<feature type="transmembrane region" description="Helical" evidence="10">
    <location>
        <begin position="164"/>
        <end position="186"/>
    </location>
</feature>
<dbReference type="GO" id="GO:0006355">
    <property type="term" value="P:regulation of DNA-templated transcription"/>
    <property type="evidence" value="ECO:0007669"/>
    <property type="project" value="InterPro"/>
</dbReference>
<dbReference type="SMART" id="SM00388">
    <property type="entry name" value="HisKA"/>
    <property type="match status" value="1"/>
</dbReference>
<dbReference type="EC" id="2.7.13.3" evidence="2"/>
<evidence type="ECO:0000256" key="1">
    <source>
        <dbReference type="ARBA" id="ARBA00000085"/>
    </source>
</evidence>
<keyword evidence="3 9" id="KW-0597">Phosphoprotein</keyword>
<keyword evidence="8" id="KW-0902">Two-component regulatory system</keyword>
<keyword evidence="7" id="KW-0067">ATP-binding</keyword>
<keyword evidence="10" id="KW-1133">Transmembrane helix</keyword>
<dbReference type="RefSeq" id="WP_114693710.1">
    <property type="nucleotide sequence ID" value="NZ_QQOH01000001.1"/>
</dbReference>
<dbReference type="InterPro" id="IPR036890">
    <property type="entry name" value="HATPase_C_sf"/>
</dbReference>
<dbReference type="CDD" id="cd00130">
    <property type="entry name" value="PAS"/>
    <property type="match status" value="1"/>
</dbReference>
<dbReference type="EMBL" id="QQOH01000001">
    <property type="protein sequence ID" value="RDE24128.1"/>
    <property type="molecule type" value="Genomic_DNA"/>
</dbReference>
<dbReference type="Gene3D" id="3.30.565.10">
    <property type="entry name" value="Histidine kinase-like ATPase, C-terminal domain"/>
    <property type="match status" value="1"/>
</dbReference>
<keyword evidence="10" id="KW-0812">Transmembrane</keyword>
<dbReference type="PROSITE" id="PS50109">
    <property type="entry name" value="HIS_KIN"/>
    <property type="match status" value="1"/>
</dbReference>
<dbReference type="GO" id="GO:0000155">
    <property type="term" value="F:phosphorelay sensor kinase activity"/>
    <property type="evidence" value="ECO:0007669"/>
    <property type="project" value="InterPro"/>
</dbReference>
<dbReference type="InterPro" id="IPR003661">
    <property type="entry name" value="HisK_dim/P_dom"/>
</dbReference>
<dbReference type="GO" id="GO:0005524">
    <property type="term" value="F:ATP binding"/>
    <property type="evidence" value="ECO:0007669"/>
    <property type="project" value="UniProtKB-KW"/>
</dbReference>
<evidence type="ECO:0000256" key="6">
    <source>
        <dbReference type="ARBA" id="ARBA00022777"/>
    </source>
</evidence>
<proteinExistence type="predicted"/>
<dbReference type="SMART" id="SM00448">
    <property type="entry name" value="REC"/>
    <property type="match status" value="1"/>
</dbReference>
<keyword evidence="6 13" id="KW-0418">Kinase</keyword>
<comment type="caution">
    <text evidence="13">The sequence shown here is derived from an EMBL/GenBank/DDBJ whole genome shotgun (WGS) entry which is preliminary data.</text>
</comment>
<dbReference type="Pfam" id="PF00989">
    <property type="entry name" value="PAS"/>
    <property type="match status" value="1"/>
</dbReference>
<keyword evidence="10" id="KW-0472">Membrane</keyword>
<evidence type="ECO:0000259" key="11">
    <source>
        <dbReference type="PROSITE" id="PS50109"/>
    </source>
</evidence>
<dbReference type="PANTHER" id="PTHR43065:SF42">
    <property type="entry name" value="TWO-COMPONENT SENSOR PPRA"/>
    <property type="match status" value="1"/>
</dbReference>
<keyword evidence="5" id="KW-0547">Nucleotide-binding</keyword>
<protein>
    <recommendedName>
        <fullName evidence="2">histidine kinase</fullName>
        <ecNumber evidence="2">2.7.13.3</ecNumber>
    </recommendedName>
</protein>
<evidence type="ECO:0000256" key="9">
    <source>
        <dbReference type="PROSITE-ProRule" id="PRU00169"/>
    </source>
</evidence>
<dbReference type="InterPro" id="IPR004358">
    <property type="entry name" value="Sig_transdc_His_kin-like_C"/>
</dbReference>
<dbReference type="PROSITE" id="PS50110">
    <property type="entry name" value="RESPONSE_REGULATORY"/>
    <property type="match status" value="1"/>
</dbReference>
<dbReference type="Proteomes" id="UP000253769">
    <property type="component" value="Unassembled WGS sequence"/>
</dbReference>
<dbReference type="InterPro" id="IPR036097">
    <property type="entry name" value="HisK_dim/P_sf"/>
</dbReference>
<evidence type="ECO:0000313" key="14">
    <source>
        <dbReference type="Proteomes" id="UP000253769"/>
    </source>
</evidence>
<accession>A0A369WPW3</accession>
<evidence type="ECO:0000256" key="3">
    <source>
        <dbReference type="ARBA" id="ARBA00022553"/>
    </source>
</evidence>
<dbReference type="InterPro" id="IPR011006">
    <property type="entry name" value="CheY-like_superfamily"/>
</dbReference>
<dbReference type="Pfam" id="PF00512">
    <property type="entry name" value="HisKA"/>
    <property type="match status" value="1"/>
</dbReference>
<evidence type="ECO:0000256" key="8">
    <source>
        <dbReference type="ARBA" id="ARBA00023012"/>
    </source>
</evidence>
<evidence type="ECO:0000256" key="10">
    <source>
        <dbReference type="SAM" id="Phobius"/>
    </source>
</evidence>
<evidence type="ECO:0000256" key="7">
    <source>
        <dbReference type="ARBA" id="ARBA00022840"/>
    </source>
</evidence>
<dbReference type="PANTHER" id="PTHR43065">
    <property type="entry name" value="SENSOR HISTIDINE KINASE"/>
    <property type="match status" value="1"/>
</dbReference>
<organism evidence="13 14">
    <name type="scientific">Motiliproteus coralliicola</name>
    <dbReference type="NCBI Taxonomy" id="2283196"/>
    <lineage>
        <taxon>Bacteria</taxon>
        <taxon>Pseudomonadati</taxon>
        <taxon>Pseudomonadota</taxon>
        <taxon>Gammaproteobacteria</taxon>
        <taxon>Oceanospirillales</taxon>
        <taxon>Oceanospirillaceae</taxon>
        <taxon>Motiliproteus</taxon>
    </lineage>
</organism>
<dbReference type="OrthoDB" id="9772100at2"/>
<dbReference type="InterPro" id="IPR003594">
    <property type="entry name" value="HATPase_dom"/>
</dbReference>
<dbReference type="Pfam" id="PF00072">
    <property type="entry name" value="Response_reg"/>
    <property type="match status" value="1"/>
</dbReference>
<dbReference type="InterPro" id="IPR000014">
    <property type="entry name" value="PAS"/>
</dbReference>
<evidence type="ECO:0000256" key="2">
    <source>
        <dbReference type="ARBA" id="ARBA00012438"/>
    </source>
</evidence>
<sequence>MNRLFPERISFKLGVATFVVGALLGALALLLITYFDLRSETHDVDEQLDTIMTVSLPSARRAVHLYDEALAEEVVVGLLNYPFVSDVAIYDEFGAELVRRRQDVDGNPHVLQQWLFGSNELKVSRDIQLQHVTEDIALQPGRLVLRVDQSVIYAPFWDRTLRHLLQITLLAVLLSVVLMLVFYLMVAKPLSQFAASFAKIDPSNPGAAGLDIPSRHRKDELGLVVHTTTELLQQIGEHIDARDRAAQELRNKDLYVRQILNDSPIGITVVNRQHRPVFVNRRVVEMMGAGTEQQLIESDISDSYVYPEDASKVLALEGLGRVTRESLQMERRRLDGSSWWCLMDISRMEFDGEDVSVNYHYDITERVKAEEENKRLEHRLEQSKRLEMVGTLAGGIAHDFNNILTPILGYAQMAMDDLKATDPLYGDLQEIEKAAKRAKKLIQQVLNFSRKRSGTHSEVVLEELIMDGVSLIRASMPKTIELDLQLLTPGLKVWGDPSQLDQVLMNLLTNAVDAIGETPGQLTVALEDYVVDRDFAATHPQIKPGLFAKISITDNGCGIDPATQERIFDPFFTTKEPGKGSGIGLATCHRITTDHEGLVTVYSEAGQGSTFSVLLPTYDPSQRGETGRLNTSEAIAAIQAEAQGRGRIVYVDDDDKNARFAERLLFRLGYDVTVYTSPRFALEKIRSQPQSLDLLISDRSMPDLSGYKLIEQVRQLRPELPVILVSGFAVDDNEQPQDLNISGFISKPFEKDEVAEMLERLLNPAEEA</sequence>
<evidence type="ECO:0000313" key="13">
    <source>
        <dbReference type="EMBL" id="RDE24128.1"/>
    </source>
</evidence>
<feature type="domain" description="Histidine kinase" evidence="11">
    <location>
        <begin position="395"/>
        <end position="619"/>
    </location>
</feature>
<evidence type="ECO:0000259" key="12">
    <source>
        <dbReference type="PROSITE" id="PS50110"/>
    </source>
</evidence>
<dbReference type="InterPro" id="IPR005467">
    <property type="entry name" value="His_kinase_dom"/>
</dbReference>
<dbReference type="SUPFAM" id="SSF55785">
    <property type="entry name" value="PYP-like sensor domain (PAS domain)"/>
    <property type="match status" value="1"/>
</dbReference>
<dbReference type="NCBIfam" id="TIGR00229">
    <property type="entry name" value="sensory_box"/>
    <property type="match status" value="1"/>
</dbReference>
<gene>
    <name evidence="13" type="ORF">DV711_00545</name>
</gene>
<feature type="domain" description="Response regulatory" evidence="12">
    <location>
        <begin position="647"/>
        <end position="762"/>
    </location>
</feature>
<dbReference type="InterPro" id="IPR013767">
    <property type="entry name" value="PAS_fold"/>
</dbReference>